<dbReference type="InterPro" id="IPR016169">
    <property type="entry name" value="FAD-bd_PCMH_sub2"/>
</dbReference>
<dbReference type="Gene3D" id="3.30.43.10">
    <property type="entry name" value="Uridine Diphospho-n-acetylenolpyruvylglucosamine Reductase, domain 2"/>
    <property type="match status" value="1"/>
</dbReference>
<dbReference type="InterPro" id="IPR010031">
    <property type="entry name" value="FAD_lactone_oxidase-like"/>
</dbReference>
<dbReference type="GO" id="GO:0071949">
    <property type="term" value="F:FAD binding"/>
    <property type="evidence" value="ECO:0007669"/>
    <property type="project" value="InterPro"/>
</dbReference>
<dbReference type="UniPathway" id="UPA00771">
    <property type="reaction ID" value="UER00766"/>
</dbReference>
<dbReference type="Gene3D" id="3.30.465.10">
    <property type="match status" value="1"/>
</dbReference>
<accession>A0A2N3N6N1</accession>
<dbReference type="Proteomes" id="UP000233524">
    <property type="component" value="Unassembled WGS sequence"/>
</dbReference>
<name>A0A2N3N6N1_9PEZI</name>
<evidence type="ECO:0000313" key="7">
    <source>
        <dbReference type="EMBL" id="PKS08088.1"/>
    </source>
</evidence>
<dbReference type="OrthoDB" id="610608at2759"/>
<proteinExistence type="predicted"/>
<dbReference type="InterPro" id="IPR016166">
    <property type="entry name" value="FAD-bd_PCMH"/>
</dbReference>
<evidence type="ECO:0000256" key="1">
    <source>
        <dbReference type="ARBA" id="ARBA00005083"/>
    </source>
</evidence>
<dbReference type="GO" id="GO:0016020">
    <property type="term" value="C:membrane"/>
    <property type="evidence" value="ECO:0007669"/>
    <property type="project" value="InterPro"/>
</dbReference>
<dbReference type="SUPFAM" id="SSF56176">
    <property type="entry name" value="FAD-binding/transporter-associated domain-like"/>
    <property type="match status" value="1"/>
</dbReference>
<evidence type="ECO:0000259" key="6">
    <source>
        <dbReference type="PROSITE" id="PS51387"/>
    </source>
</evidence>
<feature type="domain" description="FAD-binding PCMH-type" evidence="6">
    <location>
        <begin position="99"/>
        <end position="299"/>
    </location>
</feature>
<reference evidence="7 8" key="1">
    <citation type="journal article" date="2017" name="G3 (Bethesda)">
        <title>First Draft Genome Sequence of the Pathogenic Fungus Lomentospora prolificans (Formerly Scedosporium prolificans).</title>
        <authorList>
            <person name="Luo R."/>
            <person name="Zimin A."/>
            <person name="Workman R."/>
            <person name="Fan Y."/>
            <person name="Pertea G."/>
            <person name="Grossman N."/>
            <person name="Wear M.P."/>
            <person name="Jia B."/>
            <person name="Miller H."/>
            <person name="Casadevall A."/>
            <person name="Timp W."/>
            <person name="Zhang S.X."/>
            <person name="Salzberg S.L."/>
        </authorList>
    </citation>
    <scope>NUCLEOTIDE SEQUENCE [LARGE SCALE GENOMIC DNA]</scope>
    <source>
        <strain evidence="7 8">JHH-5317</strain>
    </source>
</reference>
<evidence type="ECO:0000256" key="4">
    <source>
        <dbReference type="ARBA" id="ARBA00033418"/>
    </source>
</evidence>
<dbReference type="InterPro" id="IPR016167">
    <property type="entry name" value="FAD-bd_PCMH_sub1"/>
</dbReference>
<dbReference type="PANTHER" id="PTHR43762:SF1">
    <property type="entry name" value="D-ARABINONO-1,4-LACTONE OXIDASE"/>
    <property type="match status" value="1"/>
</dbReference>
<keyword evidence="3" id="KW-0560">Oxidoreductase</keyword>
<dbReference type="AlphaFoldDB" id="A0A2N3N6N1"/>
<dbReference type="VEuPathDB" id="FungiDB:jhhlp_005363"/>
<keyword evidence="8" id="KW-1185">Reference proteome</keyword>
<dbReference type="EC" id="1.1.3.37" evidence="2"/>
<evidence type="ECO:0000256" key="3">
    <source>
        <dbReference type="ARBA" id="ARBA00023002"/>
    </source>
</evidence>
<comment type="pathway">
    <text evidence="1">Cofactor biosynthesis; D-erythroascorbate biosynthesis; dehydro-D-arabinono-1,4-lactone from D-arabinose: step 2/2.</text>
</comment>
<dbReference type="InterPro" id="IPR006094">
    <property type="entry name" value="Oxid_FAD_bind_N"/>
</dbReference>
<dbReference type="PANTHER" id="PTHR43762">
    <property type="entry name" value="L-GULONOLACTONE OXIDASE"/>
    <property type="match status" value="1"/>
</dbReference>
<dbReference type="PROSITE" id="PS51387">
    <property type="entry name" value="FAD_PCMH"/>
    <property type="match status" value="1"/>
</dbReference>
<evidence type="ECO:0000313" key="8">
    <source>
        <dbReference type="Proteomes" id="UP000233524"/>
    </source>
</evidence>
<gene>
    <name evidence="7" type="ORF">jhhlp_005363</name>
</gene>
<dbReference type="PIRSF" id="PIRSF000136">
    <property type="entry name" value="LGO_GLO"/>
    <property type="match status" value="1"/>
</dbReference>
<dbReference type="InterPro" id="IPR007173">
    <property type="entry name" value="ALO_C"/>
</dbReference>
<organism evidence="7 8">
    <name type="scientific">Lomentospora prolificans</name>
    <dbReference type="NCBI Taxonomy" id="41688"/>
    <lineage>
        <taxon>Eukaryota</taxon>
        <taxon>Fungi</taxon>
        <taxon>Dikarya</taxon>
        <taxon>Ascomycota</taxon>
        <taxon>Pezizomycotina</taxon>
        <taxon>Sordariomycetes</taxon>
        <taxon>Hypocreomycetidae</taxon>
        <taxon>Microascales</taxon>
        <taxon>Microascaceae</taxon>
        <taxon>Lomentospora</taxon>
    </lineage>
</organism>
<protein>
    <recommendedName>
        <fullName evidence="2">D-arabinono-1,4-lactone oxidase</fullName>
        <ecNumber evidence="2">1.1.3.37</ecNumber>
    </recommendedName>
    <alternativeName>
        <fullName evidence="4">L-galactono-gamma-lactone oxidase</fullName>
    </alternativeName>
</protein>
<dbReference type="InParanoid" id="A0A2N3N6N1"/>
<feature type="region of interest" description="Disordered" evidence="5">
    <location>
        <begin position="1"/>
        <end position="25"/>
    </location>
</feature>
<dbReference type="InterPro" id="IPR036318">
    <property type="entry name" value="FAD-bd_PCMH-like_sf"/>
</dbReference>
<dbReference type="Pfam" id="PF04030">
    <property type="entry name" value="ALO"/>
    <property type="match status" value="1"/>
</dbReference>
<dbReference type="STRING" id="41688.A0A2N3N6N1"/>
<dbReference type="EMBL" id="NLAX01000700">
    <property type="protein sequence ID" value="PKS08088.1"/>
    <property type="molecule type" value="Genomic_DNA"/>
</dbReference>
<evidence type="ECO:0000256" key="5">
    <source>
        <dbReference type="SAM" id="MobiDB-lite"/>
    </source>
</evidence>
<dbReference type="Pfam" id="PF01565">
    <property type="entry name" value="FAD_binding_4"/>
    <property type="match status" value="1"/>
</dbReference>
<evidence type="ECO:0000256" key="2">
    <source>
        <dbReference type="ARBA" id="ARBA00013136"/>
    </source>
</evidence>
<sequence>MESVLQCCGAARKQPKNDAMRSDALYNSIKQTIEKLREDPEDEQQQKKAERAFDKHLDVVFDVLKEEVRVPVPPAPNQPALVPPVQDSDRDWMNSVGEQRCTPREKAKPANLKQLVQIVTKAKESGTRVRAIGSGHAFSDIARTDDAILVNPILLNDIEEVDLGALREEARGETLINVQAGITLRLLKQELDDRGLALINMGGYDAQTISGTFATGTHGSGISFGPLSSFARSVVLVTETGAVYQIEKTNGITDPEKFSGQINGIEVTLKQDDEWFNTISTSMGCMGIAYSYIIAVTPAYSLRELRSSTTWNDIKKSLTPNLWNPIPPIIADNDHFELVLNPYNRWFRHACVKVERKRLVGNVPQQGERQDWFEALLQQISLQSAPDLVNFLNSIPFLSPLIIDAAIMTLVYEEPYIDKSFNIFSLGSANEIKAMALELHCDAKQTVPTIDKLLGVLRDKVFEAPWFLAGPIGIRWIASSDGFLAPQSGRMTCSMELTMLVGVKTGRELARYVKERMCEKDSASVRVHWGLDLDFVTGEDVKAWYPHFDRWQAVYTQLNSTGMFNNKFTDRIGISMPRSA</sequence>
<comment type="caution">
    <text evidence="7">The sequence shown here is derived from an EMBL/GenBank/DDBJ whole genome shotgun (WGS) entry which is preliminary data.</text>
</comment>
<dbReference type="GO" id="GO:0003885">
    <property type="term" value="F:D-arabinono-1,4-lactone oxidase activity"/>
    <property type="evidence" value="ECO:0007669"/>
    <property type="project" value="UniProtKB-EC"/>
</dbReference>